<protein>
    <submittedName>
        <fullName evidence="1">Uncharacterized protein</fullName>
    </submittedName>
</protein>
<proteinExistence type="predicted"/>
<accession>A0A9P7A3E7</accession>
<sequence>VELAKILDVHPETLRRYMRQHSIERCYSNLCDCDLDALVKLFKRRRPESGFQYLVGFLRQQGVRVQHR</sequence>
<dbReference type="Proteomes" id="UP000714275">
    <property type="component" value="Unassembled WGS sequence"/>
</dbReference>
<dbReference type="EMBL" id="JABBWD010000005">
    <property type="protein sequence ID" value="KAG1781734.1"/>
    <property type="molecule type" value="Genomic_DNA"/>
</dbReference>
<dbReference type="OrthoDB" id="2686689at2759"/>
<name>A0A9P7A3E7_9AGAM</name>
<comment type="caution">
    <text evidence="1">The sequence shown here is derived from an EMBL/GenBank/DDBJ whole genome shotgun (WGS) entry which is preliminary data.</text>
</comment>
<evidence type="ECO:0000313" key="1">
    <source>
        <dbReference type="EMBL" id="KAG1781734.1"/>
    </source>
</evidence>
<gene>
    <name evidence="1" type="ORF">EV702DRAFT_939064</name>
</gene>
<feature type="non-terminal residue" evidence="1">
    <location>
        <position position="1"/>
    </location>
</feature>
<organism evidence="1 2">
    <name type="scientific">Suillus placidus</name>
    <dbReference type="NCBI Taxonomy" id="48579"/>
    <lineage>
        <taxon>Eukaryota</taxon>
        <taxon>Fungi</taxon>
        <taxon>Dikarya</taxon>
        <taxon>Basidiomycota</taxon>
        <taxon>Agaricomycotina</taxon>
        <taxon>Agaricomycetes</taxon>
        <taxon>Agaricomycetidae</taxon>
        <taxon>Boletales</taxon>
        <taxon>Suillineae</taxon>
        <taxon>Suillaceae</taxon>
        <taxon>Suillus</taxon>
    </lineage>
</organism>
<feature type="non-terminal residue" evidence="1">
    <location>
        <position position="68"/>
    </location>
</feature>
<dbReference type="AlphaFoldDB" id="A0A9P7A3E7"/>
<keyword evidence="2" id="KW-1185">Reference proteome</keyword>
<evidence type="ECO:0000313" key="2">
    <source>
        <dbReference type="Proteomes" id="UP000714275"/>
    </source>
</evidence>
<reference evidence="1" key="1">
    <citation type="journal article" date="2020" name="New Phytol.">
        <title>Comparative genomics reveals dynamic genome evolution in host specialist ectomycorrhizal fungi.</title>
        <authorList>
            <person name="Lofgren L.A."/>
            <person name="Nguyen N.H."/>
            <person name="Vilgalys R."/>
            <person name="Ruytinx J."/>
            <person name="Liao H.L."/>
            <person name="Branco S."/>
            <person name="Kuo A."/>
            <person name="LaButti K."/>
            <person name="Lipzen A."/>
            <person name="Andreopoulos W."/>
            <person name="Pangilinan J."/>
            <person name="Riley R."/>
            <person name="Hundley H."/>
            <person name="Na H."/>
            <person name="Barry K."/>
            <person name="Grigoriev I.V."/>
            <person name="Stajich J.E."/>
            <person name="Kennedy P.G."/>
        </authorList>
    </citation>
    <scope>NUCLEOTIDE SEQUENCE</scope>
    <source>
        <strain evidence="1">DOB743</strain>
    </source>
</reference>